<dbReference type="EMBL" id="CP069213">
    <property type="protein sequence ID" value="QRH00976.1"/>
    <property type="molecule type" value="Genomic_DNA"/>
</dbReference>
<dbReference type="InterPro" id="IPR008314">
    <property type="entry name" value="AC4CH"/>
</dbReference>
<keyword evidence="5" id="KW-1185">Reference proteome</keyword>
<dbReference type="PIRSF" id="PIRSF029143">
    <property type="entry name" value="UCP029143"/>
    <property type="match status" value="1"/>
</dbReference>
<dbReference type="RefSeq" id="WP_203324673.1">
    <property type="nucleotide sequence ID" value="NZ_CP069213.1"/>
</dbReference>
<accession>A0ABX7G0Z1</accession>
<comment type="similarity">
    <text evidence="2">Belongs to the N(4)-acetylcytidine amidohydrolase family.</text>
</comment>
<organism evidence="4 5">
    <name type="scientific">Shewanella litorisediminis</name>
    <dbReference type="NCBI Taxonomy" id="1173586"/>
    <lineage>
        <taxon>Bacteria</taxon>
        <taxon>Pseudomonadati</taxon>
        <taxon>Pseudomonadota</taxon>
        <taxon>Gammaproteobacteria</taxon>
        <taxon>Alteromonadales</taxon>
        <taxon>Shewanellaceae</taxon>
        <taxon>Shewanella</taxon>
    </lineage>
</organism>
<proteinExistence type="inferred from homology"/>
<dbReference type="Proteomes" id="UP000596252">
    <property type="component" value="Chromosome"/>
</dbReference>
<feature type="domain" description="ASCH" evidence="3">
    <location>
        <begin position="6"/>
        <end position="104"/>
    </location>
</feature>
<feature type="active site" description="Proton acceptor" evidence="2">
    <location>
        <position position="21"/>
    </location>
</feature>
<dbReference type="Gene3D" id="2.30.130.30">
    <property type="entry name" value="Hypothetical protein"/>
    <property type="match status" value="1"/>
</dbReference>
<dbReference type="InterPro" id="IPR007374">
    <property type="entry name" value="ASCH_domain"/>
</dbReference>
<comment type="function">
    <text evidence="2">Catalyzes the hydrolysis of N(4)-acetylcytidine (ac4C).</text>
</comment>
<dbReference type="InterPro" id="IPR015947">
    <property type="entry name" value="PUA-like_sf"/>
</dbReference>
<sequence length="109" mass="12935">MHPTKITFYERFEPIILSGDKTITIRDEAESHYVPGTRVAVHTYETDRWFCDIEIRSVTPIQFDDLNEEHARQEHLSLEDLKRIIRDIYPELDSLYVIEYRLLARDPAG</sequence>
<dbReference type="SUPFAM" id="SSF88697">
    <property type="entry name" value="PUA domain-like"/>
    <property type="match status" value="1"/>
</dbReference>
<evidence type="ECO:0000313" key="4">
    <source>
        <dbReference type="EMBL" id="QRH00976.1"/>
    </source>
</evidence>
<comment type="catalytic activity">
    <reaction evidence="2">
        <text>N(4)-acetyl-2'-deoxycytidine + H2O = 2'-deoxycytidine + acetate + H(+)</text>
        <dbReference type="Rhea" id="RHEA:62936"/>
        <dbReference type="ChEBI" id="CHEBI:15377"/>
        <dbReference type="ChEBI" id="CHEBI:15378"/>
        <dbReference type="ChEBI" id="CHEBI:15698"/>
        <dbReference type="ChEBI" id="CHEBI:30089"/>
        <dbReference type="ChEBI" id="CHEBI:146133"/>
        <dbReference type="EC" id="3.5.1.135"/>
    </reaction>
</comment>
<evidence type="ECO:0000256" key="2">
    <source>
        <dbReference type="HAMAP-Rule" id="MF_00684"/>
    </source>
</evidence>
<name>A0ABX7G0Z1_9GAMM</name>
<feature type="active site" description="Proton donor" evidence="2">
    <location>
        <position position="74"/>
    </location>
</feature>
<protein>
    <recommendedName>
        <fullName evidence="2">N(4)-acetylcytidine amidohydrolase</fullName>
        <shortName evidence="2">ac4C amidohydrolase</shortName>
        <ecNumber evidence="2">3.5.1.135</ecNumber>
    </recommendedName>
</protein>
<comment type="catalytic activity">
    <reaction evidence="2">
        <text>N(4)-acetylcytosine + H2O = cytosine + acetate + H(+)</text>
        <dbReference type="Rhea" id="RHEA:62940"/>
        <dbReference type="ChEBI" id="CHEBI:15377"/>
        <dbReference type="ChEBI" id="CHEBI:15378"/>
        <dbReference type="ChEBI" id="CHEBI:16040"/>
        <dbReference type="ChEBI" id="CHEBI:30089"/>
        <dbReference type="ChEBI" id="CHEBI:146134"/>
        <dbReference type="EC" id="3.5.1.135"/>
    </reaction>
</comment>
<dbReference type="NCBIfam" id="NF003443">
    <property type="entry name" value="PRK04980.1"/>
    <property type="match status" value="1"/>
</dbReference>
<dbReference type="EC" id="3.5.1.135" evidence="2"/>
<evidence type="ECO:0000256" key="1">
    <source>
        <dbReference type="ARBA" id="ARBA00022801"/>
    </source>
</evidence>
<dbReference type="SMART" id="SM01022">
    <property type="entry name" value="ASCH"/>
    <property type="match status" value="1"/>
</dbReference>
<keyword evidence="1 2" id="KW-0378">Hydrolase</keyword>
<reference evidence="4 5" key="1">
    <citation type="journal article" date="2012" name="Antonie Van Leeuwenhoek">
        <title>Shewanella litorisediminis sp. nov., a gammaproteobacterium isolated from a tidal flat sediment.</title>
        <authorList>
            <person name="Lee M.H."/>
            <person name="Yoon J.H."/>
        </authorList>
    </citation>
    <scope>NUCLEOTIDE SEQUENCE [LARGE SCALE GENOMIC DNA]</scope>
    <source>
        <strain evidence="4 5">SMK1-12</strain>
    </source>
</reference>
<evidence type="ECO:0000313" key="5">
    <source>
        <dbReference type="Proteomes" id="UP000596252"/>
    </source>
</evidence>
<dbReference type="Pfam" id="PF04266">
    <property type="entry name" value="ASCH"/>
    <property type="match status" value="1"/>
</dbReference>
<evidence type="ECO:0000259" key="3">
    <source>
        <dbReference type="SMART" id="SM01022"/>
    </source>
</evidence>
<feature type="active site" description="Nucleophile" evidence="2">
    <location>
        <position position="24"/>
    </location>
</feature>
<dbReference type="PANTHER" id="PTHR38088:SF2">
    <property type="entry name" value="UCP029143 FAMILY PROTEIN"/>
    <property type="match status" value="1"/>
</dbReference>
<gene>
    <name evidence="4" type="ORF">JQC75_14045</name>
</gene>
<dbReference type="PANTHER" id="PTHR38088">
    <property type="entry name" value="UCP029143 FAMILY PROTEIN"/>
    <property type="match status" value="1"/>
</dbReference>
<dbReference type="HAMAP" id="MF_00684">
    <property type="entry name" value="ac4C_amidohydr"/>
    <property type="match status" value="1"/>
</dbReference>
<dbReference type="CDD" id="cd06552">
    <property type="entry name" value="ASCH_yqfb_like"/>
    <property type="match status" value="1"/>
</dbReference>
<comment type="catalytic activity">
    <reaction evidence="2">
        <text>N(4)-acetylcytidine + H2O = cytidine + acetate + H(+)</text>
        <dbReference type="Rhea" id="RHEA:62932"/>
        <dbReference type="ChEBI" id="CHEBI:15377"/>
        <dbReference type="ChEBI" id="CHEBI:15378"/>
        <dbReference type="ChEBI" id="CHEBI:17562"/>
        <dbReference type="ChEBI" id="CHEBI:30089"/>
        <dbReference type="ChEBI" id="CHEBI:70989"/>
        <dbReference type="EC" id="3.5.1.135"/>
    </reaction>
</comment>